<reference evidence="8" key="1">
    <citation type="submission" date="2016-11" db="UniProtKB">
        <authorList>
            <consortium name="WormBaseParasite"/>
        </authorList>
    </citation>
    <scope>IDENTIFICATION</scope>
</reference>
<evidence type="ECO:0000256" key="5">
    <source>
        <dbReference type="ARBA" id="ARBA00023136"/>
    </source>
</evidence>
<proteinExistence type="inferred from homology"/>
<dbReference type="PANTHER" id="PTHR23128">
    <property type="entry name" value="SERPENTINE RECEPTOR, CLASS E (EPSILON)-RELATED"/>
    <property type="match status" value="1"/>
</dbReference>
<dbReference type="WBParaSite" id="Csp11.Scaffold629.g14530.t1">
    <property type="protein sequence ID" value="Csp11.Scaffold629.g14530.t1"/>
    <property type="gene ID" value="Csp11.Scaffold629.g14530"/>
</dbReference>
<evidence type="ECO:0000313" key="7">
    <source>
        <dbReference type="Proteomes" id="UP000095282"/>
    </source>
</evidence>
<evidence type="ECO:0000313" key="8">
    <source>
        <dbReference type="WBParaSite" id="Csp11.Scaffold629.g14530.t1"/>
    </source>
</evidence>
<evidence type="ECO:0000256" key="6">
    <source>
        <dbReference type="SAM" id="Phobius"/>
    </source>
</evidence>
<organism evidence="7 8">
    <name type="scientific">Caenorhabditis tropicalis</name>
    <dbReference type="NCBI Taxonomy" id="1561998"/>
    <lineage>
        <taxon>Eukaryota</taxon>
        <taxon>Metazoa</taxon>
        <taxon>Ecdysozoa</taxon>
        <taxon>Nematoda</taxon>
        <taxon>Chromadorea</taxon>
        <taxon>Rhabditida</taxon>
        <taxon>Rhabditina</taxon>
        <taxon>Rhabditomorpha</taxon>
        <taxon>Rhabditoidea</taxon>
        <taxon>Rhabditidae</taxon>
        <taxon>Peloderinae</taxon>
        <taxon>Caenorhabditis</taxon>
    </lineage>
</organism>
<dbReference type="Pfam" id="PF03125">
    <property type="entry name" value="Sre"/>
    <property type="match status" value="1"/>
</dbReference>
<dbReference type="GO" id="GO:0007606">
    <property type="term" value="P:sensory perception of chemical stimulus"/>
    <property type="evidence" value="ECO:0007669"/>
    <property type="project" value="InterPro"/>
</dbReference>
<keyword evidence="3 6" id="KW-0812">Transmembrane</keyword>
<sequence length="98" mass="11510">MFHQNFIILAIPMFGLWYEVIIGKLITMAFQMEFLTPKFNKFYELWTINPDEMLKIESSNGLELLIFAGFIEWHYLFSVIFGAIAHCIERTIASVLIE</sequence>
<dbReference type="GO" id="GO:0016020">
    <property type="term" value="C:membrane"/>
    <property type="evidence" value="ECO:0007669"/>
    <property type="project" value="UniProtKB-SubCell"/>
</dbReference>
<feature type="transmembrane region" description="Helical" evidence="6">
    <location>
        <begin position="64"/>
        <end position="85"/>
    </location>
</feature>
<dbReference type="InterPro" id="IPR004151">
    <property type="entry name" value="7TM_GPCR_serpentine_rcpt_Sre"/>
</dbReference>
<evidence type="ECO:0000256" key="3">
    <source>
        <dbReference type="ARBA" id="ARBA00022692"/>
    </source>
</evidence>
<dbReference type="Proteomes" id="UP000095282">
    <property type="component" value="Unplaced"/>
</dbReference>
<evidence type="ECO:0000256" key="4">
    <source>
        <dbReference type="ARBA" id="ARBA00022989"/>
    </source>
</evidence>
<feature type="transmembrane region" description="Helical" evidence="6">
    <location>
        <begin position="6"/>
        <end position="30"/>
    </location>
</feature>
<keyword evidence="7" id="KW-1185">Reference proteome</keyword>
<comment type="similarity">
    <text evidence="2">Belongs to the nematode receptor-like protein sre family.</text>
</comment>
<dbReference type="AlphaFoldDB" id="A0A1I7U3P1"/>
<evidence type="ECO:0000256" key="2">
    <source>
        <dbReference type="ARBA" id="ARBA00006803"/>
    </source>
</evidence>
<evidence type="ECO:0000256" key="1">
    <source>
        <dbReference type="ARBA" id="ARBA00004141"/>
    </source>
</evidence>
<protein>
    <submittedName>
        <fullName evidence="8">7TM_GPCR_Srx domain-containing protein</fullName>
    </submittedName>
</protein>
<dbReference type="PANTHER" id="PTHR23128:SF135">
    <property type="entry name" value="SERPENTINE RECEPTOR, CLASS E (EPSILON)-RELATED"/>
    <property type="match status" value="1"/>
</dbReference>
<accession>A0A1I7U3P1</accession>
<comment type="subcellular location">
    <subcellularLocation>
        <location evidence="1">Membrane</location>
        <topology evidence="1">Multi-pass membrane protein</topology>
    </subcellularLocation>
</comment>
<keyword evidence="5 6" id="KW-0472">Membrane</keyword>
<name>A0A1I7U3P1_9PELO</name>
<keyword evidence="4 6" id="KW-1133">Transmembrane helix</keyword>